<accession>A0A699KTN6</accession>
<feature type="domain" description="Reverse transcriptase" evidence="1">
    <location>
        <begin position="208"/>
        <end position="309"/>
    </location>
</feature>
<protein>
    <submittedName>
        <fullName evidence="2">RNA-directed DNA polymerase, eukaryota, reverse transcriptase zinc-binding domain protein</fullName>
    </submittedName>
</protein>
<dbReference type="EMBL" id="BKCJ010543299">
    <property type="protein sequence ID" value="GFB05949.1"/>
    <property type="molecule type" value="Genomic_DNA"/>
</dbReference>
<feature type="non-terminal residue" evidence="2">
    <location>
        <position position="1"/>
    </location>
</feature>
<evidence type="ECO:0000259" key="1">
    <source>
        <dbReference type="Pfam" id="PF00078"/>
    </source>
</evidence>
<dbReference type="InterPro" id="IPR000477">
    <property type="entry name" value="RT_dom"/>
</dbReference>
<evidence type="ECO:0000313" key="2">
    <source>
        <dbReference type="EMBL" id="GFB05949.1"/>
    </source>
</evidence>
<comment type="caution">
    <text evidence="2">The sequence shown here is derived from an EMBL/GenBank/DDBJ whole genome shotgun (WGS) entry which is preliminary data.</text>
</comment>
<keyword evidence="2" id="KW-0548">Nucleotidyltransferase</keyword>
<reference evidence="2" key="1">
    <citation type="journal article" date="2019" name="Sci. Rep.">
        <title>Draft genome of Tanacetum cinerariifolium, the natural source of mosquito coil.</title>
        <authorList>
            <person name="Yamashiro T."/>
            <person name="Shiraishi A."/>
            <person name="Satake H."/>
            <person name="Nakayama K."/>
        </authorList>
    </citation>
    <scope>NUCLEOTIDE SEQUENCE</scope>
</reference>
<proteinExistence type="predicted"/>
<keyword evidence="2" id="KW-0808">Transferase</keyword>
<sequence length="418" mass="47851">STWKDAPTYTSDAMRGLSFKLKHLKSKLREWTRGKMYDINSGKDKFKLELLVQKAKIKWSIERDENSNFFHGMLNKKRSQLSISGIMINGAWVEDPLAVKREFYQHFSNRFAKPDSHRALLDMDFSNKISLEKQSELDLEVTREELKQAVWDYGTDKSPGPDGFTFGFFRKFWYLIEEDVFKAVHYFFCHGNIPSGCNSSFITLIPKFPDANLVKDFRSISLIGGMYKIIAKILSNRLVGVISDIVNEVQSAFIADRQILDGPFILNEVLQWCKLKKKQSFIFKVDFEKVFDSIRWDFLDGVLKKFGFGLRINMGKSKIMGILVSKHIVSRATSKLGCLMLTTPFTYLGTKVGDSITRTEAWKEVINKVSSRLSKWKMNALSIGGRLTLLKLVLSSISLFHLSIFKAPKAVLGKLESI</sequence>
<name>A0A699KTN6_TANCI</name>
<keyword evidence="2" id="KW-0695">RNA-directed DNA polymerase</keyword>
<dbReference type="GO" id="GO:0003964">
    <property type="term" value="F:RNA-directed DNA polymerase activity"/>
    <property type="evidence" value="ECO:0007669"/>
    <property type="project" value="UniProtKB-KW"/>
</dbReference>
<gene>
    <name evidence="2" type="ORF">Tci_677920</name>
</gene>
<dbReference type="AlphaFoldDB" id="A0A699KTN6"/>
<organism evidence="2">
    <name type="scientific">Tanacetum cinerariifolium</name>
    <name type="common">Dalmatian daisy</name>
    <name type="synonym">Chrysanthemum cinerariifolium</name>
    <dbReference type="NCBI Taxonomy" id="118510"/>
    <lineage>
        <taxon>Eukaryota</taxon>
        <taxon>Viridiplantae</taxon>
        <taxon>Streptophyta</taxon>
        <taxon>Embryophyta</taxon>
        <taxon>Tracheophyta</taxon>
        <taxon>Spermatophyta</taxon>
        <taxon>Magnoliopsida</taxon>
        <taxon>eudicotyledons</taxon>
        <taxon>Gunneridae</taxon>
        <taxon>Pentapetalae</taxon>
        <taxon>asterids</taxon>
        <taxon>campanulids</taxon>
        <taxon>Asterales</taxon>
        <taxon>Asteraceae</taxon>
        <taxon>Asteroideae</taxon>
        <taxon>Anthemideae</taxon>
        <taxon>Anthemidinae</taxon>
        <taxon>Tanacetum</taxon>
    </lineage>
</organism>
<dbReference type="Pfam" id="PF00078">
    <property type="entry name" value="RVT_1"/>
    <property type="match status" value="1"/>
</dbReference>
<dbReference type="PANTHER" id="PTHR33116:SF79">
    <property type="entry name" value="REVERSE TRANSCRIPTASE DOMAIN, ZINC FINGER, CCHC-TYPE-RELATED"/>
    <property type="match status" value="1"/>
</dbReference>
<dbReference type="PANTHER" id="PTHR33116">
    <property type="entry name" value="REVERSE TRANSCRIPTASE ZINC-BINDING DOMAIN-CONTAINING PROTEIN-RELATED-RELATED"/>
    <property type="match status" value="1"/>
</dbReference>